<reference evidence="1 2" key="1">
    <citation type="submission" date="2019-02" db="EMBL/GenBank/DDBJ databases">
        <title>Deep-cultivation of Planctomycetes and their phenomic and genomic characterization uncovers novel biology.</title>
        <authorList>
            <person name="Wiegand S."/>
            <person name="Jogler M."/>
            <person name="Boedeker C."/>
            <person name="Pinto D."/>
            <person name="Vollmers J."/>
            <person name="Rivas-Marin E."/>
            <person name="Kohn T."/>
            <person name="Peeters S.H."/>
            <person name="Heuer A."/>
            <person name="Rast P."/>
            <person name="Oberbeckmann S."/>
            <person name="Bunk B."/>
            <person name="Jeske O."/>
            <person name="Meyerdierks A."/>
            <person name="Storesund J.E."/>
            <person name="Kallscheuer N."/>
            <person name="Luecker S."/>
            <person name="Lage O.M."/>
            <person name="Pohl T."/>
            <person name="Merkel B.J."/>
            <person name="Hornburger P."/>
            <person name="Mueller R.-W."/>
            <person name="Bruemmer F."/>
            <person name="Labrenz M."/>
            <person name="Spormann A.M."/>
            <person name="Op den Camp H."/>
            <person name="Overmann J."/>
            <person name="Amann R."/>
            <person name="Jetten M.S.M."/>
            <person name="Mascher T."/>
            <person name="Medema M.H."/>
            <person name="Devos D.P."/>
            <person name="Kaster A.-K."/>
            <person name="Ovreas L."/>
            <person name="Rohde M."/>
            <person name="Galperin M.Y."/>
            <person name="Jogler C."/>
        </authorList>
    </citation>
    <scope>NUCLEOTIDE SEQUENCE [LARGE SCALE GENOMIC DNA]</scope>
    <source>
        <strain evidence="1 2">Pla85_3_4</strain>
    </source>
</reference>
<evidence type="ECO:0008006" key="3">
    <source>
        <dbReference type="Google" id="ProtNLM"/>
    </source>
</evidence>
<dbReference type="Proteomes" id="UP000317648">
    <property type="component" value="Chromosome"/>
</dbReference>
<name>A0A518E0T6_9BACT</name>
<dbReference type="Gene3D" id="3.40.720.10">
    <property type="entry name" value="Alkaline Phosphatase, subunit A"/>
    <property type="match status" value="1"/>
</dbReference>
<keyword evidence="2" id="KW-1185">Reference proteome</keyword>
<dbReference type="SUPFAM" id="SSF53649">
    <property type="entry name" value="Alkaline phosphatase-like"/>
    <property type="match status" value="1"/>
</dbReference>
<dbReference type="PANTHER" id="PTHR43737">
    <property type="entry name" value="BLL7424 PROTEIN"/>
    <property type="match status" value="1"/>
</dbReference>
<organism evidence="1 2">
    <name type="scientific">Lignipirellula cremea</name>
    <dbReference type="NCBI Taxonomy" id="2528010"/>
    <lineage>
        <taxon>Bacteria</taxon>
        <taxon>Pseudomonadati</taxon>
        <taxon>Planctomycetota</taxon>
        <taxon>Planctomycetia</taxon>
        <taxon>Pirellulales</taxon>
        <taxon>Pirellulaceae</taxon>
        <taxon>Lignipirellula</taxon>
    </lineage>
</organism>
<dbReference type="AlphaFoldDB" id="A0A518E0T6"/>
<dbReference type="PANTHER" id="PTHR43737:SF1">
    <property type="entry name" value="DUF1501 DOMAIN-CONTAINING PROTEIN"/>
    <property type="match status" value="1"/>
</dbReference>
<gene>
    <name evidence="1" type="ORF">Pla8534_55570</name>
</gene>
<dbReference type="KEGG" id="lcre:Pla8534_55570"/>
<dbReference type="OrthoDB" id="127333at2"/>
<accession>A0A518E0T6</accession>
<evidence type="ECO:0000313" key="2">
    <source>
        <dbReference type="Proteomes" id="UP000317648"/>
    </source>
</evidence>
<proteinExistence type="predicted"/>
<protein>
    <recommendedName>
        <fullName evidence="3">Sulfatase</fullName>
    </recommendedName>
</protein>
<sequence>MSLQRSVDLARRQFFTSTASGAGFLALASLLRDDGLIAAEPSAEESIINPLAPKMPHFAPKAKRCIFIFLAGAPSHVDLYDPKPVLNERSGEPLPDSLTEKVRFAFIKKESAVLLGSPRKFSKHGESGMEVSDLLPHIGGCADDIALVRSMHTDAFNHHPAQLMMTTGVPRFGRPSLGSWLTYGLGSPSKDLPGYVVLTAGRGSSGGVSNWTSGFLPSTYQGVLFRSEGEPVLNLNNPPGVSQASQQLGLDLISRLNQERLQQLGDDEIASRTSAYHLAYRMQSAAPELIDISDETQETLDLYGVNRKEPDKYNFRGGGAHVYQQFSTNCLLARRLVERGVRVVTLMHASWDHHSNLTPEIEYNAGMLDQPAAALVQDLKRRGLLDDTLVVCAGEFGRTPLGENRSSAKNNTGRDHHPYAFSLWMAGGGIRGGQTLGETDDIGWSPVADPIHINDLHATMLHLFGFDHFKLNVRFKGLNVRLTDQGGKVVKKLLA</sequence>
<dbReference type="InterPro" id="IPR010869">
    <property type="entry name" value="DUF1501"/>
</dbReference>
<dbReference type="InterPro" id="IPR017850">
    <property type="entry name" value="Alkaline_phosphatase_core_sf"/>
</dbReference>
<dbReference type="Pfam" id="PF07394">
    <property type="entry name" value="DUF1501"/>
    <property type="match status" value="1"/>
</dbReference>
<evidence type="ECO:0000313" key="1">
    <source>
        <dbReference type="EMBL" id="QDU97704.1"/>
    </source>
</evidence>
<dbReference type="EMBL" id="CP036433">
    <property type="protein sequence ID" value="QDU97704.1"/>
    <property type="molecule type" value="Genomic_DNA"/>
</dbReference>